<dbReference type="Gene3D" id="3.40.50.410">
    <property type="entry name" value="von Willebrand factor, type A domain"/>
    <property type="match status" value="1"/>
</dbReference>
<evidence type="ECO:0000313" key="4">
    <source>
        <dbReference type="EMBL" id="CAD8365135.1"/>
    </source>
</evidence>
<reference evidence="4" key="1">
    <citation type="submission" date="2021-01" db="EMBL/GenBank/DDBJ databases">
        <authorList>
            <person name="Corre E."/>
            <person name="Pelletier E."/>
            <person name="Niang G."/>
            <person name="Scheremetjew M."/>
            <person name="Finn R."/>
            <person name="Kale V."/>
            <person name="Holt S."/>
            <person name="Cochrane G."/>
            <person name="Meng A."/>
            <person name="Brown T."/>
            <person name="Cohen L."/>
        </authorList>
    </citation>
    <scope>NUCLEOTIDE SEQUENCE</scope>
    <source>
        <strain evidence="4">Pbaha01</strain>
    </source>
</reference>
<dbReference type="SMART" id="SM00327">
    <property type="entry name" value="VWA"/>
    <property type="match status" value="1"/>
</dbReference>
<dbReference type="EMBL" id="HBEG01028346">
    <property type="protein sequence ID" value="CAD8365135.1"/>
    <property type="molecule type" value="Transcribed_RNA"/>
</dbReference>
<protein>
    <recommendedName>
        <fullName evidence="3">VWFA domain-containing protein</fullName>
    </recommendedName>
</protein>
<dbReference type="PROSITE" id="PS50234">
    <property type="entry name" value="VWFA"/>
    <property type="match status" value="1"/>
</dbReference>
<dbReference type="Pfam" id="PF00092">
    <property type="entry name" value="VWA"/>
    <property type="match status" value="1"/>
</dbReference>
<dbReference type="InterPro" id="IPR002035">
    <property type="entry name" value="VWF_A"/>
</dbReference>
<evidence type="ECO:0000256" key="2">
    <source>
        <dbReference type="SAM" id="SignalP"/>
    </source>
</evidence>
<feature type="region of interest" description="Disordered" evidence="1">
    <location>
        <begin position="33"/>
        <end position="57"/>
    </location>
</feature>
<keyword evidence="2" id="KW-0732">Signal</keyword>
<organism evidence="4">
    <name type="scientific">Pyrodinium bahamense</name>
    <dbReference type="NCBI Taxonomy" id="73915"/>
    <lineage>
        <taxon>Eukaryota</taxon>
        <taxon>Sar</taxon>
        <taxon>Alveolata</taxon>
        <taxon>Dinophyceae</taxon>
        <taxon>Gonyaulacales</taxon>
        <taxon>Pyrocystaceae</taxon>
        <taxon>Pyrodinium</taxon>
    </lineage>
</organism>
<dbReference type="CDD" id="cd00198">
    <property type="entry name" value="vWFA"/>
    <property type="match status" value="1"/>
</dbReference>
<dbReference type="AlphaFoldDB" id="A0A7S0AJR3"/>
<dbReference type="SUPFAM" id="SSF53300">
    <property type="entry name" value="vWA-like"/>
    <property type="match status" value="1"/>
</dbReference>
<name>A0A7S0AJR3_9DINO</name>
<proteinExistence type="predicted"/>
<feature type="signal peptide" evidence="2">
    <location>
        <begin position="1"/>
        <end position="27"/>
    </location>
</feature>
<dbReference type="InterPro" id="IPR036465">
    <property type="entry name" value="vWFA_dom_sf"/>
</dbReference>
<sequence>MAPTPFAVASALVVVLVASTSYTVGWGFPAPGERRATDHSPQLPRAQEEGAAEARNASQGKGAHVFFVLDRSGSISAIAEEVVKGFNDFVAEQRSQPGRMRMTLLQFNAEDPHEVVFESRDIKDVPLLTLTTFQPRGGTPLYDALGHALTEAEKSHVDDERIVMVTFTDGLENASREHSRNSIFERIADKRKAGWAFVFLGANQDSYGAGGSLGYGSSNIQNFAFDGEGTKAAFGSVSEAVTRMKYHMMHNREAYDSEDFFEGVKLAEADYQSRGQ</sequence>
<feature type="domain" description="VWFA" evidence="3">
    <location>
        <begin position="64"/>
        <end position="264"/>
    </location>
</feature>
<evidence type="ECO:0000256" key="1">
    <source>
        <dbReference type="SAM" id="MobiDB-lite"/>
    </source>
</evidence>
<gene>
    <name evidence="4" type="ORF">PBAH0796_LOCUS17225</name>
</gene>
<evidence type="ECO:0000259" key="3">
    <source>
        <dbReference type="PROSITE" id="PS50234"/>
    </source>
</evidence>
<accession>A0A7S0AJR3</accession>
<feature type="chain" id="PRO_5030621377" description="VWFA domain-containing protein" evidence="2">
    <location>
        <begin position="28"/>
        <end position="276"/>
    </location>
</feature>